<reference evidence="7 8" key="1">
    <citation type="submission" date="2017-11" db="EMBL/GenBank/DDBJ databases">
        <title>Genomic Encyclopedia of Archaeal and Bacterial Type Strains, Phase II (KMG-II): From Individual Species to Whole Genera.</title>
        <authorList>
            <person name="Goeker M."/>
        </authorList>
    </citation>
    <scope>NUCLEOTIDE SEQUENCE [LARGE SCALE GENOMIC DNA]</scope>
    <source>
        <strain evidence="7 8">DSM 22413</strain>
    </source>
</reference>
<dbReference type="InterPro" id="IPR005311">
    <property type="entry name" value="PBP_dimer"/>
</dbReference>
<evidence type="ECO:0000313" key="7">
    <source>
        <dbReference type="EMBL" id="PJI94343.1"/>
    </source>
</evidence>
<organism evidence="7 8">
    <name type="scientific">Luteimicrobium subarcticum</name>
    <dbReference type="NCBI Taxonomy" id="620910"/>
    <lineage>
        <taxon>Bacteria</taxon>
        <taxon>Bacillati</taxon>
        <taxon>Actinomycetota</taxon>
        <taxon>Actinomycetes</taxon>
        <taxon>Micrococcales</taxon>
        <taxon>Luteimicrobium</taxon>
    </lineage>
</organism>
<dbReference type="Gene3D" id="3.30.450.330">
    <property type="match status" value="1"/>
</dbReference>
<accession>A0A2M8WTR3</accession>
<evidence type="ECO:0000259" key="5">
    <source>
        <dbReference type="Pfam" id="PF00905"/>
    </source>
</evidence>
<evidence type="ECO:0000256" key="3">
    <source>
        <dbReference type="ARBA" id="ARBA00023136"/>
    </source>
</evidence>
<feature type="region of interest" description="Disordered" evidence="4">
    <location>
        <begin position="187"/>
        <end position="217"/>
    </location>
</feature>
<protein>
    <submittedName>
        <fullName evidence="7">Peptidoglycan synthetase FtsI</fullName>
    </submittedName>
</protein>
<dbReference type="Gene3D" id="3.40.710.10">
    <property type="entry name" value="DD-peptidase/beta-lactamase superfamily"/>
    <property type="match status" value="1"/>
</dbReference>
<dbReference type="InterPro" id="IPR001460">
    <property type="entry name" value="PCN-bd_Tpept"/>
</dbReference>
<dbReference type="InterPro" id="IPR036138">
    <property type="entry name" value="PBP_dimer_sf"/>
</dbReference>
<dbReference type="Proteomes" id="UP000231586">
    <property type="component" value="Unassembled WGS sequence"/>
</dbReference>
<comment type="caution">
    <text evidence="7">The sequence shown here is derived from an EMBL/GenBank/DDBJ whole genome shotgun (WGS) entry which is preliminary data.</text>
</comment>
<dbReference type="GO" id="GO:0071555">
    <property type="term" value="P:cell wall organization"/>
    <property type="evidence" value="ECO:0007669"/>
    <property type="project" value="TreeGrafter"/>
</dbReference>
<dbReference type="PANTHER" id="PTHR30627:SF1">
    <property type="entry name" value="PEPTIDOGLYCAN D,D-TRANSPEPTIDASE FTSI"/>
    <property type="match status" value="1"/>
</dbReference>
<comment type="similarity">
    <text evidence="2">Belongs to the transpeptidase family.</text>
</comment>
<gene>
    <name evidence="7" type="ORF">CLV34_0179</name>
</gene>
<dbReference type="Gene3D" id="3.90.1310.10">
    <property type="entry name" value="Penicillin-binding protein 2a (Domain 2)"/>
    <property type="match status" value="1"/>
</dbReference>
<comment type="subcellular location">
    <subcellularLocation>
        <location evidence="1">Membrane</location>
    </subcellularLocation>
</comment>
<dbReference type="Pfam" id="PF03717">
    <property type="entry name" value="PBP_dimer"/>
    <property type="match status" value="1"/>
</dbReference>
<evidence type="ECO:0000256" key="1">
    <source>
        <dbReference type="ARBA" id="ARBA00004370"/>
    </source>
</evidence>
<sequence>MRQRWIAIVVLVALLGFAAKLVEVQLVDGPGLAENARMERETTTTVPAQRGDILDTNGVVLATSEVRYTVWVDQTLVATWDPAKDPDAPVVDGTGALAAARAMAPVLDVPAAELGAALNGTKRYKVVARDVLPATWRVLQGMGITGLGADPTQQRVYPSGTTAANLLGYVNSEQQGAGGLERQLDATLSGTPGSETYERGRGGQKIPDAGQTGTAAVPGSDVTTTVDQDIQYKAQTEADAAVSKTGASWVVVVVEDSRTGAVLALADSGTKDPNDPSVPADQRGSQAVQWTFEPGSTGKVITMANLLEHGVAKPTSKYTVGYTYAADNGEVFHDSHEHGTEKLTLAGILAESSNSGTVQAGSALSSQAQYDMMRKFGLGQATGLGLPGESSGLVREPAAMDGRSRYAVLFGQALTVNAVQVADVFSTVANGGVRPPAHLVQGTTGPDGVYHAQDPGRSTRVVSQKTASQLTRMLESVVDGEDGTGAKAAVPGYRVAGKTGTAEAAGANGSLSSIVASFVGFAPADDPRLTVGVFVKDPKSSIFGGETAAPVFSKVMGFSLDDLGVAPSGTKADPYKTTW</sequence>
<dbReference type="InterPro" id="IPR012338">
    <property type="entry name" value="Beta-lactam/transpept-like"/>
</dbReference>
<keyword evidence="8" id="KW-1185">Reference proteome</keyword>
<feature type="domain" description="Penicillin-binding protein dimerisation" evidence="6">
    <location>
        <begin position="46"/>
        <end position="206"/>
    </location>
</feature>
<evidence type="ECO:0000256" key="4">
    <source>
        <dbReference type="SAM" id="MobiDB-lite"/>
    </source>
</evidence>
<dbReference type="InterPro" id="IPR050515">
    <property type="entry name" value="Beta-lactam/transpept"/>
</dbReference>
<proteinExistence type="inferred from homology"/>
<keyword evidence="3" id="KW-0472">Membrane</keyword>
<dbReference type="GO" id="GO:0005886">
    <property type="term" value="C:plasma membrane"/>
    <property type="evidence" value="ECO:0007669"/>
    <property type="project" value="TreeGrafter"/>
</dbReference>
<dbReference type="PANTHER" id="PTHR30627">
    <property type="entry name" value="PEPTIDOGLYCAN D,D-TRANSPEPTIDASE"/>
    <property type="match status" value="1"/>
</dbReference>
<dbReference type="Pfam" id="PF00905">
    <property type="entry name" value="Transpeptidase"/>
    <property type="match status" value="1"/>
</dbReference>
<dbReference type="AlphaFoldDB" id="A0A2M8WTR3"/>
<dbReference type="SUPFAM" id="SSF56519">
    <property type="entry name" value="Penicillin binding protein dimerisation domain"/>
    <property type="match status" value="1"/>
</dbReference>
<name>A0A2M8WTR3_9MICO</name>
<dbReference type="SUPFAM" id="SSF56601">
    <property type="entry name" value="beta-lactamase/transpeptidase-like"/>
    <property type="match status" value="1"/>
</dbReference>
<dbReference type="EMBL" id="PGTZ01000006">
    <property type="protein sequence ID" value="PJI94343.1"/>
    <property type="molecule type" value="Genomic_DNA"/>
</dbReference>
<dbReference type="GO" id="GO:0008658">
    <property type="term" value="F:penicillin binding"/>
    <property type="evidence" value="ECO:0007669"/>
    <property type="project" value="InterPro"/>
</dbReference>
<feature type="domain" description="Penicillin-binding protein transpeptidase" evidence="5">
    <location>
        <begin position="251"/>
        <end position="556"/>
    </location>
</feature>
<evidence type="ECO:0000259" key="6">
    <source>
        <dbReference type="Pfam" id="PF03717"/>
    </source>
</evidence>
<evidence type="ECO:0000313" key="8">
    <source>
        <dbReference type="Proteomes" id="UP000231586"/>
    </source>
</evidence>
<dbReference type="RefSeq" id="WP_245858858.1">
    <property type="nucleotide sequence ID" value="NZ_PGTZ01000006.1"/>
</dbReference>
<evidence type="ECO:0000256" key="2">
    <source>
        <dbReference type="ARBA" id="ARBA00007171"/>
    </source>
</evidence>